<reference evidence="1" key="1">
    <citation type="submission" date="2014-12" db="EMBL/GenBank/DDBJ databases">
        <title>Insight into the proteome of Arion vulgaris.</title>
        <authorList>
            <person name="Aradska J."/>
            <person name="Bulat T."/>
            <person name="Smidak R."/>
            <person name="Sarate P."/>
            <person name="Gangsoo J."/>
            <person name="Sialana F."/>
            <person name="Bilban M."/>
            <person name="Lubec G."/>
        </authorList>
    </citation>
    <scope>NUCLEOTIDE SEQUENCE</scope>
    <source>
        <tissue evidence="1">Skin</tissue>
    </source>
</reference>
<dbReference type="EMBL" id="HACG01019111">
    <property type="protein sequence ID" value="CEK65976.1"/>
    <property type="molecule type" value="Transcribed_RNA"/>
</dbReference>
<dbReference type="AlphaFoldDB" id="A0A0B6ZDS6"/>
<proteinExistence type="predicted"/>
<organism evidence="1">
    <name type="scientific">Arion vulgaris</name>
    <dbReference type="NCBI Taxonomy" id="1028688"/>
    <lineage>
        <taxon>Eukaryota</taxon>
        <taxon>Metazoa</taxon>
        <taxon>Spiralia</taxon>
        <taxon>Lophotrochozoa</taxon>
        <taxon>Mollusca</taxon>
        <taxon>Gastropoda</taxon>
        <taxon>Heterobranchia</taxon>
        <taxon>Euthyneura</taxon>
        <taxon>Panpulmonata</taxon>
        <taxon>Eupulmonata</taxon>
        <taxon>Stylommatophora</taxon>
        <taxon>Helicina</taxon>
        <taxon>Arionoidea</taxon>
        <taxon>Arionidae</taxon>
        <taxon>Arion</taxon>
    </lineage>
</organism>
<name>A0A0B6ZDS6_9EUPU</name>
<gene>
    <name evidence="1" type="primary">ORF56884</name>
</gene>
<sequence>MRYNVEYSVRLLFFSDNVYTMGDVHTMDVHTMANVITSKCFSGIQFGLGQP</sequence>
<evidence type="ECO:0000313" key="1">
    <source>
        <dbReference type="EMBL" id="CEK65976.1"/>
    </source>
</evidence>
<protein>
    <submittedName>
        <fullName evidence="1">Uncharacterized protein</fullName>
    </submittedName>
</protein>
<accession>A0A0B6ZDS6</accession>